<sequence length="681" mass="77239">MSSRGSPSGARRPAEDSTVWHNAQEWLEDDELDMNYHPPDASGDDDDWEDDVDEDEGMGLGVSDDNPNINIGNIQIELTTDVPAEGDQDQEDQTGGARRIPAARLFELLASSGLQHILHSNGWASTLGHDEEEDEEEDDDDYDDGYISAFRHRLRARRGRGTDQFPKVPSDAGTQLMKDGDFGTDDYYIDRLKQRKKILATNLMWRELGVDPYGVRKRADQTISQRLIPGSVTDKIIHYDSRSYSGQFSDDGNFYFCCAQDFKVRMYDTSNPYEWKYYKTVDYPFGQWTITDATLSPDNRFLVYSSIRSQAYIASTDPEDDSEPNVLDFSTPPGTRRRRSWGSSHFGIWSLRFSGDGREVVAGTSEDSVIVYDIETKQPVLNLRDRHQHHVNAVCFGDTSSPHLLYSGSDDTTLRVWDRRSMGDGREAGAFMGHTEGLTYVDSKGDGRYVLSNGKDQTMKLWDLRRMMTTAKFDTIDPNSYTTGFDYRFEPYPDDYYEPHPHDCSVVTFRGHRVLKTLIRCHFSPPDSTNSRYVYTGSEDGKVYVYNMDATLAGTIDVGKATINSRPREPDVFATAYEMSGEMLWRTCVRDASWHPNAPVIAATSWNGWGLSTGTCTAHSWSDGSICDEGDPPVGQSYDDKLRPMPEFNEYRENAPAVHARRPLRSRPVRRLFVDDDETGW</sequence>
<dbReference type="GeneID" id="81390274"/>
<dbReference type="Gene3D" id="2.130.10.10">
    <property type="entry name" value="YVTN repeat-like/Quinoprotein amine dehydrogenase"/>
    <property type="match status" value="1"/>
</dbReference>
<reference evidence="3" key="1">
    <citation type="submission" date="2022-11" db="EMBL/GenBank/DDBJ databases">
        <authorList>
            <person name="Petersen C."/>
        </authorList>
    </citation>
    <scope>NUCLEOTIDE SEQUENCE</scope>
    <source>
        <strain evidence="3">IBT 34128</strain>
    </source>
</reference>
<keyword evidence="4" id="KW-1185">Reference proteome</keyword>
<organism evidence="3 4">
    <name type="scientific">Penicillium alfredii</name>
    <dbReference type="NCBI Taxonomy" id="1506179"/>
    <lineage>
        <taxon>Eukaryota</taxon>
        <taxon>Fungi</taxon>
        <taxon>Dikarya</taxon>
        <taxon>Ascomycota</taxon>
        <taxon>Pezizomycotina</taxon>
        <taxon>Eurotiomycetes</taxon>
        <taxon>Eurotiomycetidae</taxon>
        <taxon>Eurotiales</taxon>
        <taxon>Aspergillaceae</taxon>
        <taxon>Penicillium</taxon>
    </lineage>
</organism>
<dbReference type="OrthoDB" id="63070at2759"/>
<gene>
    <name evidence="3" type="ORF">NUU61_000522</name>
</gene>
<accession>A0A9W9KR54</accession>
<keyword evidence="1" id="KW-0853">WD repeat</keyword>
<dbReference type="AlphaFoldDB" id="A0A9W9KR54"/>
<dbReference type="InterPro" id="IPR036322">
    <property type="entry name" value="WD40_repeat_dom_sf"/>
</dbReference>
<dbReference type="PANTHER" id="PTHR19847:SF7">
    <property type="entry name" value="DDB1- AND CUL4-ASSOCIATED FACTOR 11"/>
    <property type="match status" value="1"/>
</dbReference>
<dbReference type="GO" id="GO:0043161">
    <property type="term" value="P:proteasome-mediated ubiquitin-dependent protein catabolic process"/>
    <property type="evidence" value="ECO:0007669"/>
    <property type="project" value="TreeGrafter"/>
</dbReference>
<feature type="region of interest" description="Disordered" evidence="2">
    <location>
        <begin position="315"/>
        <end position="341"/>
    </location>
</feature>
<dbReference type="Pfam" id="PF00400">
    <property type="entry name" value="WD40"/>
    <property type="match status" value="4"/>
</dbReference>
<evidence type="ECO:0008006" key="5">
    <source>
        <dbReference type="Google" id="ProtNLM"/>
    </source>
</evidence>
<evidence type="ECO:0000256" key="1">
    <source>
        <dbReference type="PROSITE-ProRule" id="PRU00221"/>
    </source>
</evidence>
<dbReference type="FunFam" id="2.130.10.10:FF:000557">
    <property type="entry name" value="WD repeat protein"/>
    <property type="match status" value="1"/>
</dbReference>
<dbReference type="PANTHER" id="PTHR19847">
    <property type="entry name" value="DDB1- AND CUL4-ASSOCIATED FACTOR 11"/>
    <property type="match status" value="1"/>
</dbReference>
<comment type="caution">
    <text evidence="3">The sequence shown here is derived from an EMBL/GenBank/DDBJ whole genome shotgun (WGS) entry which is preliminary data.</text>
</comment>
<dbReference type="PROSITE" id="PS50294">
    <property type="entry name" value="WD_REPEATS_REGION"/>
    <property type="match status" value="2"/>
</dbReference>
<dbReference type="GO" id="GO:0080008">
    <property type="term" value="C:Cul4-RING E3 ubiquitin ligase complex"/>
    <property type="evidence" value="ECO:0007669"/>
    <property type="project" value="TreeGrafter"/>
</dbReference>
<dbReference type="SMART" id="SM00320">
    <property type="entry name" value="WD40"/>
    <property type="match status" value="5"/>
</dbReference>
<feature type="region of interest" description="Disordered" evidence="2">
    <location>
        <begin position="1"/>
        <end position="70"/>
    </location>
</feature>
<evidence type="ECO:0000313" key="3">
    <source>
        <dbReference type="EMBL" id="KAJ5114763.1"/>
    </source>
</evidence>
<feature type="repeat" description="WD" evidence="1">
    <location>
        <begin position="431"/>
        <end position="472"/>
    </location>
</feature>
<dbReference type="InterPro" id="IPR015943">
    <property type="entry name" value="WD40/YVTN_repeat-like_dom_sf"/>
</dbReference>
<dbReference type="EMBL" id="JAPMSZ010000001">
    <property type="protein sequence ID" value="KAJ5114763.1"/>
    <property type="molecule type" value="Genomic_DNA"/>
</dbReference>
<dbReference type="InterPro" id="IPR001680">
    <property type="entry name" value="WD40_rpt"/>
</dbReference>
<feature type="repeat" description="WD" evidence="1">
    <location>
        <begin position="384"/>
        <end position="418"/>
    </location>
</feature>
<feature type="compositionally biased region" description="Acidic residues" evidence="2">
    <location>
        <begin position="42"/>
        <end position="57"/>
    </location>
</feature>
<dbReference type="InterPro" id="IPR051859">
    <property type="entry name" value="DCAF"/>
</dbReference>
<feature type="compositionally biased region" description="Low complexity" evidence="2">
    <location>
        <begin position="1"/>
        <end position="11"/>
    </location>
</feature>
<protein>
    <recommendedName>
        <fullName evidence="5">WD repeat protein</fullName>
    </recommendedName>
</protein>
<evidence type="ECO:0000313" key="4">
    <source>
        <dbReference type="Proteomes" id="UP001141434"/>
    </source>
</evidence>
<dbReference type="Proteomes" id="UP001141434">
    <property type="component" value="Unassembled WGS sequence"/>
</dbReference>
<reference evidence="3" key="2">
    <citation type="journal article" date="2023" name="IMA Fungus">
        <title>Comparative genomic study of the Penicillium genus elucidates a diverse pangenome and 15 lateral gene transfer events.</title>
        <authorList>
            <person name="Petersen C."/>
            <person name="Sorensen T."/>
            <person name="Nielsen M.R."/>
            <person name="Sondergaard T.E."/>
            <person name="Sorensen J.L."/>
            <person name="Fitzpatrick D.A."/>
            <person name="Frisvad J.C."/>
            <person name="Nielsen K.L."/>
        </authorList>
    </citation>
    <scope>NUCLEOTIDE SEQUENCE</scope>
    <source>
        <strain evidence="3">IBT 34128</strain>
    </source>
</reference>
<dbReference type="RefSeq" id="XP_056515956.1">
    <property type="nucleotide sequence ID" value="XM_056651106.1"/>
</dbReference>
<evidence type="ECO:0000256" key="2">
    <source>
        <dbReference type="SAM" id="MobiDB-lite"/>
    </source>
</evidence>
<dbReference type="PROSITE" id="PS50082">
    <property type="entry name" value="WD_REPEATS_2"/>
    <property type="match status" value="2"/>
</dbReference>
<proteinExistence type="predicted"/>
<name>A0A9W9KR54_9EURO</name>
<dbReference type="SUPFAM" id="SSF50978">
    <property type="entry name" value="WD40 repeat-like"/>
    <property type="match status" value="1"/>
</dbReference>